<dbReference type="InterPro" id="IPR010090">
    <property type="entry name" value="Phage_tape_meas"/>
</dbReference>
<dbReference type="AlphaFoldDB" id="A0A502HVG9"/>
<keyword evidence="3" id="KW-0472">Membrane</keyword>
<evidence type="ECO:0000313" key="6">
    <source>
        <dbReference type="Proteomes" id="UP000317933"/>
    </source>
</evidence>
<comment type="caution">
    <text evidence="5">The sequence shown here is derived from an EMBL/GenBank/DDBJ whole genome shotgun (WGS) entry which is preliminary data.</text>
</comment>
<keyword evidence="3" id="KW-1133">Transmembrane helix</keyword>
<feature type="transmembrane region" description="Helical" evidence="3">
    <location>
        <begin position="546"/>
        <end position="569"/>
    </location>
</feature>
<evidence type="ECO:0000259" key="4">
    <source>
        <dbReference type="Pfam" id="PF10145"/>
    </source>
</evidence>
<proteinExistence type="predicted"/>
<evidence type="ECO:0000256" key="3">
    <source>
        <dbReference type="SAM" id="Phobius"/>
    </source>
</evidence>
<feature type="transmembrane region" description="Helical" evidence="3">
    <location>
        <begin position="620"/>
        <end position="641"/>
    </location>
</feature>
<keyword evidence="3" id="KW-0812">Transmembrane</keyword>
<dbReference type="NCBIfam" id="TIGR01760">
    <property type="entry name" value="tape_meas_TP901"/>
    <property type="match status" value="1"/>
</dbReference>
<evidence type="ECO:0000256" key="1">
    <source>
        <dbReference type="ARBA" id="ARBA00022612"/>
    </source>
</evidence>
<organism evidence="5 6">
    <name type="scientific">Pseudomonas arsenicoxydans</name>
    <dbReference type="NCBI Taxonomy" id="702115"/>
    <lineage>
        <taxon>Bacteria</taxon>
        <taxon>Pseudomonadati</taxon>
        <taxon>Pseudomonadota</taxon>
        <taxon>Gammaproteobacteria</taxon>
        <taxon>Pseudomonadales</taxon>
        <taxon>Pseudomonadaceae</taxon>
        <taxon>Pseudomonas</taxon>
    </lineage>
</organism>
<feature type="coiled-coil region" evidence="2">
    <location>
        <begin position="28"/>
        <end position="82"/>
    </location>
</feature>
<evidence type="ECO:0000256" key="2">
    <source>
        <dbReference type="SAM" id="Coils"/>
    </source>
</evidence>
<protein>
    <submittedName>
        <fullName evidence="5">Phage tail tape measure protein</fullName>
    </submittedName>
</protein>
<dbReference type="PANTHER" id="PTHR37813:SF1">
    <property type="entry name" value="FELS-2 PROPHAGE PROTEIN"/>
    <property type="match status" value="1"/>
</dbReference>
<keyword evidence="2" id="KW-0175">Coiled coil</keyword>
<dbReference type="PANTHER" id="PTHR37813">
    <property type="entry name" value="FELS-2 PROPHAGE PROTEIN"/>
    <property type="match status" value="1"/>
</dbReference>
<dbReference type="Proteomes" id="UP000317933">
    <property type="component" value="Unassembled WGS sequence"/>
</dbReference>
<name>A0A502HVG9_9PSED</name>
<dbReference type="Pfam" id="PF10145">
    <property type="entry name" value="PhageMin_Tail"/>
    <property type="match status" value="1"/>
</dbReference>
<dbReference type="RefSeq" id="WP_140668075.1">
    <property type="nucleotide sequence ID" value="NZ_RCZE01000006.1"/>
</dbReference>
<dbReference type="EMBL" id="RCZE01000006">
    <property type="protein sequence ID" value="TPG77332.1"/>
    <property type="molecule type" value="Genomic_DNA"/>
</dbReference>
<feature type="coiled-coil region" evidence="2">
    <location>
        <begin position="139"/>
        <end position="170"/>
    </location>
</feature>
<accession>A0A502HVG9</accession>
<feature type="domain" description="Phage tail tape measure protein" evidence="4">
    <location>
        <begin position="246"/>
        <end position="448"/>
    </location>
</feature>
<feature type="transmembrane region" description="Helical" evidence="3">
    <location>
        <begin position="581"/>
        <end position="600"/>
    </location>
</feature>
<gene>
    <name evidence="5" type="ORF">EAH78_14120</name>
</gene>
<keyword evidence="1" id="KW-1188">Viral release from host cell</keyword>
<evidence type="ECO:0000313" key="5">
    <source>
        <dbReference type="EMBL" id="TPG77332.1"/>
    </source>
</evidence>
<reference evidence="5 6" key="1">
    <citation type="journal article" date="2019" name="Environ. Microbiol.">
        <title>Species interactions and distinct microbial communities in high Arctic permafrost affected cryosols are associated with the CH4 and CO2 gas fluxes.</title>
        <authorList>
            <person name="Altshuler I."/>
            <person name="Hamel J."/>
            <person name="Turney S."/>
            <person name="Magnuson E."/>
            <person name="Levesque R."/>
            <person name="Greer C."/>
            <person name="Whyte L.G."/>
        </authorList>
    </citation>
    <scope>NUCLEOTIDE SEQUENCE [LARGE SCALE GENOMIC DNA]</scope>
    <source>
        <strain evidence="5 6">E3</strain>
    </source>
</reference>
<sequence length="926" mass="96824">MTDKLRLEFLLSAIDKVTAPLKQISAGSNATSRALKEARDQLKELNAQQSNISSYTRQKEAVRQSSEELARAQDKLRGLREQLQKMDAPTAAFQKAFVNASASVEKLTNKHTAQRSELQRLIPLMKSTGADTRNLGTTEHRLKTEIEAANKAIQSQRERLSALAKQQERVSKAQRNYSKGKELAGNAAVAGASAGAVGAAVGLPIVGMVKDYSRFEDAMAGVAKQVNGARDDNGQLTQTYYDMGAAIKKMSETIPMATTDIAALVEGGARMGIQGKDDLLEFARVAATAATAFELPADQVGESLARIASLYKLPIKNVSQLGDAINYLDDNAMSKGGDIIEVMQRTAGITASVGMSFKDAAALGSTFLTLGASAEIAGTATNAMIRELAIATQQPKRFVTGLKSIGLEAKAVQDGMSKDATGTIQKVLEAVNKLPKNQQLGVMTQLFGKEYGDDAAKLASNIGEYKRQLDLVNGADNAPKRDGSMQREGDIRADQLSARWEMSQNRMFNLSSALGATLRPALIQLVTGFNGVLERVNAWATANPGLVLGILKVAAGIAALSIGFSTVALTMATTLGPFLAVRYGLSLIGIRLPSVIGLLFNLGSKVLPFVGQAFMWVGRLFMANPIGLAIMAIAAAAYLIYANWDKVKAYFVSAWAEIKAGFSGGISGILQTLANFSPIGLIYQAFSAVMNYMGVEMPGKFTEFGGMIIAGLVNGITNAMGSVKTAITDAGSNTVDWFKEKLGIHSPSRVFAELGGFTMAGLAQGVADGKSGPLDAVKAVGDLMTQAGTVTIGAITSAGAALNPAAAMPEATAAALNSAGSVPGAKAENGGMLDSIMGMGKRLAQVGALAVGMGGAQGAIAVDNRPPIGAAAAPAAMQMAPDQIVINIHPAAGMDAAAIARAVSAELDKRQHAKQAKGRSALFDQE</sequence>